<proteinExistence type="predicted"/>
<protein>
    <submittedName>
        <fullName evidence="1">Uncharacterized protein</fullName>
    </submittedName>
</protein>
<dbReference type="AlphaFoldDB" id="A0A381Y9R1"/>
<evidence type="ECO:0000313" key="1">
    <source>
        <dbReference type="EMBL" id="SVA73342.1"/>
    </source>
</evidence>
<gene>
    <name evidence="1" type="ORF">METZ01_LOCUS126196</name>
</gene>
<accession>A0A381Y9R1</accession>
<sequence>MNFLLTVLLQLALQDHLRDWLGYILF</sequence>
<organism evidence="1">
    <name type="scientific">marine metagenome</name>
    <dbReference type="NCBI Taxonomy" id="408172"/>
    <lineage>
        <taxon>unclassified sequences</taxon>
        <taxon>metagenomes</taxon>
        <taxon>ecological metagenomes</taxon>
    </lineage>
</organism>
<name>A0A381Y9R1_9ZZZZ</name>
<dbReference type="EMBL" id="UINC01017632">
    <property type="protein sequence ID" value="SVA73342.1"/>
    <property type="molecule type" value="Genomic_DNA"/>
</dbReference>
<reference evidence="1" key="1">
    <citation type="submission" date="2018-05" db="EMBL/GenBank/DDBJ databases">
        <authorList>
            <person name="Lanie J.A."/>
            <person name="Ng W.-L."/>
            <person name="Kazmierczak K.M."/>
            <person name="Andrzejewski T.M."/>
            <person name="Davidsen T.M."/>
            <person name="Wayne K.J."/>
            <person name="Tettelin H."/>
            <person name="Glass J.I."/>
            <person name="Rusch D."/>
            <person name="Podicherti R."/>
            <person name="Tsui H.-C.T."/>
            <person name="Winkler M.E."/>
        </authorList>
    </citation>
    <scope>NUCLEOTIDE SEQUENCE</scope>
</reference>